<evidence type="ECO:0000256" key="1">
    <source>
        <dbReference type="PROSITE-ProRule" id="PRU00042"/>
    </source>
</evidence>
<dbReference type="InterPro" id="IPR036236">
    <property type="entry name" value="Znf_C2H2_sf"/>
</dbReference>
<evidence type="ECO:0000313" key="5">
    <source>
        <dbReference type="Proteomes" id="UP000006729"/>
    </source>
</evidence>
<accession>B9HA05</accession>
<evidence type="ECO:0000259" key="3">
    <source>
        <dbReference type="PROSITE" id="PS50157"/>
    </source>
</evidence>
<dbReference type="InterPro" id="IPR045320">
    <property type="entry name" value="JAGGED/SL1-like"/>
</dbReference>
<dbReference type="InParanoid" id="B9HA05"/>
<dbReference type="Proteomes" id="UP000006729">
    <property type="component" value="Chromosome 6"/>
</dbReference>
<evidence type="ECO:0000313" key="4">
    <source>
        <dbReference type="EMBL" id="PNT32527.1"/>
    </source>
</evidence>
<name>B9HA05_POPTR</name>
<reference evidence="4 5" key="1">
    <citation type="journal article" date="2006" name="Science">
        <title>The genome of black cottonwood, Populus trichocarpa (Torr. &amp; Gray).</title>
        <authorList>
            <person name="Tuskan G.A."/>
            <person name="Difazio S."/>
            <person name="Jansson S."/>
            <person name="Bohlmann J."/>
            <person name="Grigoriev I."/>
            <person name="Hellsten U."/>
            <person name="Putnam N."/>
            <person name="Ralph S."/>
            <person name="Rombauts S."/>
            <person name="Salamov A."/>
            <person name="Schein J."/>
            <person name="Sterck L."/>
            <person name="Aerts A."/>
            <person name="Bhalerao R.R."/>
            <person name="Bhalerao R.P."/>
            <person name="Blaudez D."/>
            <person name="Boerjan W."/>
            <person name="Brun A."/>
            <person name="Brunner A."/>
            <person name="Busov V."/>
            <person name="Campbell M."/>
            <person name="Carlson J."/>
            <person name="Chalot M."/>
            <person name="Chapman J."/>
            <person name="Chen G.L."/>
            <person name="Cooper D."/>
            <person name="Coutinho P.M."/>
            <person name="Couturier J."/>
            <person name="Covert S."/>
            <person name="Cronk Q."/>
            <person name="Cunningham R."/>
            <person name="Davis J."/>
            <person name="Degroeve S."/>
            <person name="Dejardin A."/>
            <person name="Depamphilis C."/>
            <person name="Detter J."/>
            <person name="Dirks B."/>
            <person name="Dubchak I."/>
            <person name="Duplessis S."/>
            <person name="Ehlting J."/>
            <person name="Ellis B."/>
            <person name="Gendler K."/>
            <person name="Goodstein D."/>
            <person name="Gribskov M."/>
            <person name="Grimwood J."/>
            <person name="Groover A."/>
            <person name="Gunter L."/>
            <person name="Hamberger B."/>
            <person name="Heinze B."/>
            <person name="Helariutta Y."/>
            <person name="Henrissat B."/>
            <person name="Holligan D."/>
            <person name="Holt R."/>
            <person name="Huang W."/>
            <person name="Islam-Faridi N."/>
            <person name="Jones S."/>
            <person name="Jones-Rhoades M."/>
            <person name="Jorgensen R."/>
            <person name="Joshi C."/>
            <person name="Kangasjarvi J."/>
            <person name="Karlsson J."/>
            <person name="Kelleher C."/>
            <person name="Kirkpatrick R."/>
            <person name="Kirst M."/>
            <person name="Kohler A."/>
            <person name="Kalluri U."/>
            <person name="Larimer F."/>
            <person name="Leebens-Mack J."/>
            <person name="Leple J.C."/>
            <person name="Locascio P."/>
            <person name="Lou Y."/>
            <person name="Lucas S."/>
            <person name="Martin F."/>
            <person name="Montanini B."/>
            <person name="Napoli C."/>
            <person name="Nelson D.R."/>
            <person name="Nelson C."/>
            <person name="Nieminen K."/>
            <person name="Nilsson O."/>
            <person name="Pereda V."/>
            <person name="Peter G."/>
            <person name="Philippe R."/>
            <person name="Pilate G."/>
            <person name="Poliakov A."/>
            <person name="Razumovskaya J."/>
            <person name="Richardson P."/>
            <person name="Rinaldi C."/>
            <person name="Ritland K."/>
            <person name="Rouze P."/>
            <person name="Ryaboy D."/>
            <person name="Schmutz J."/>
            <person name="Schrader J."/>
            <person name="Segerman B."/>
            <person name="Shin H."/>
            <person name="Siddiqui A."/>
            <person name="Sterky F."/>
            <person name="Terry A."/>
            <person name="Tsai C.J."/>
            <person name="Uberbacher E."/>
            <person name="Unneberg P."/>
            <person name="Vahala J."/>
            <person name="Wall K."/>
            <person name="Wessler S."/>
            <person name="Yang G."/>
            <person name="Yin T."/>
            <person name="Douglas C."/>
            <person name="Marra M."/>
            <person name="Sandberg G."/>
            <person name="Van de Peer Y."/>
            <person name="Rokhsar D."/>
        </authorList>
    </citation>
    <scope>NUCLEOTIDE SEQUENCE [LARGE SCALE GENOMIC DNA]</scope>
    <source>
        <strain evidence="5">cv. Nisqually</strain>
    </source>
</reference>
<proteinExistence type="predicted"/>
<dbReference type="eggNOG" id="ENOG502SYKN">
    <property type="taxonomic scope" value="Eukaryota"/>
</dbReference>
<dbReference type="SUPFAM" id="SSF57667">
    <property type="entry name" value="beta-beta-alpha zinc fingers"/>
    <property type="match status" value="1"/>
</dbReference>
<feature type="compositionally biased region" description="Basic residues" evidence="2">
    <location>
        <begin position="296"/>
        <end position="314"/>
    </location>
</feature>
<sequence length="376" mass="42642">MFTNLLQGEANSCESSNARSNTRENLATLLSLQQPDAYICARCSKGFPSSQALGGHQNAHKRERNEERRQMLEKRGRMMLEERSRMMMEEYLSMKEMNYTTPAILSPHPLHAVTPNGEDMMPFLIQIPMPNQGNGLILKPETLLSFHSRNGQPGFMPGSGLDPSLGDELGAYHQISHRVHHEDFNNGYEIPYGVSLANDNNHHPAYPTINKNLNPRELDTNSITNSDQSVAWMRESSNAVVADASAVLNHLPPDEVQFVAATLARSKSEKDRAQGIELEFIEQQDMSIQMPGNGNRRVKRKVKNGSSCHHHSYKRRDNEESQRRELTKNLLKKNETRENFWKTTNPNVSVLVVELIDLELKLSRSEDLDLELKLGF</sequence>
<dbReference type="Gene3D" id="3.30.160.60">
    <property type="entry name" value="Classic Zinc Finger"/>
    <property type="match status" value="1"/>
</dbReference>
<dbReference type="EMBL" id="CM009295">
    <property type="protein sequence ID" value="PNT32527.1"/>
    <property type="molecule type" value="Genomic_DNA"/>
</dbReference>
<organism evidence="4 5">
    <name type="scientific">Populus trichocarpa</name>
    <name type="common">Western balsam poplar</name>
    <name type="synonym">Populus balsamifera subsp. trichocarpa</name>
    <dbReference type="NCBI Taxonomy" id="3694"/>
    <lineage>
        <taxon>Eukaryota</taxon>
        <taxon>Viridiplantae</taxon>
        <taxon>Streptophyta</taxon>
        <taxon>Embryophyta</taxon>
        <taxon>Tracheophyta</taxon>
        <taxon>Spermatophyta</taxon>
        <taxon>Magnoliopsida</taxon>
        <taxon>eudicotyledons</taxon>
        <taxon>Gunneridae</taxon>
        <taxon>Pentapetalae</taxon>
        <taxon>rosids</taxon>
        <taxon>fabids</taxon>
        <taxon>Malpighiales</taxon>
        <taxon>Salicaceae</taxon>
        <taxon>Saliceae</taxon>
        <taxon>Populus</taxon>
    </lineage>
</organism>
<dbReference type="PANTHER" id="PTHR45730:SF112">
    <property type="entry name" value="C2H2-TYPE DOMAIN-CONTAINING PROTEIN"/>
    <property type="match status" value="1"/>
</dbReference>
<dbReference type="HOGENOM" id="CLU_736496_0_0_1"/>
<feature type="compositionally biased region" description="Basic and acidic residues" evidence="2">
    <location>
        <begin position="315"/>
        <end position="324"/>
    </location>
</feature>
<dbReference type="PROSITE" id="PS00028">
    <property type="entry name" value="ZINC_FINGER_C2H2_1"/>
    <property type="match status" value="1"/>
</dbReference>
<dbReference type="GO" id="GO:0003700">
    <property type="term" value="F:DNA-binding transcription factor activity"/>
    <property type="evidence" value="ECO:0007669"/>
    <property type="project" value="InterPro"/>
</dbReference>
<keyword evidence="1" id="KW-0862">Zinc</keyword>
<dbReference type="PROSITE" id="PS50157">
    <property type="entry name" value="ZINC_FINGER_C2H2_2"/>
    <property type="match status" value="1"/>
</dbReference>
<keyword evidence="1" id="KW-0863">Zinc-finger</keyword>
<protein>
    <recommendedName>
        <fullName evidence="3">C2H2-type domain-containing protein</fullName>
    </recommendedName>
</protein>
<evidence type="ECO:0000256" key="2">
    <source>
        <dbReference type="SAM" id="MobiDB-lite"/>
    </source>
</evidence>
<dbReference type="PANTHER" id="PTHR45730">
    <property type="entry name" value="ZINC FINGER PROTEIN JAGGED"/>
    <property type="match status" value="1"/>
</dbReference>
<keyword evidence="1" id="KW-0479">Metal-binding</keyword>
<keyword evidence="5" id="KW-1185">Reference proteome</keyword>
<dbReference type="STRING" id="3694.B9HA05"/>
<dbReference type="AlphaFoldDB" id="B9HA05"/>
<dbReference type="InterPro" id="IPR013087">
    <property type="entry name" value="Znf_C2H2_type"/>
</dbReference>
<gene>
    <name evidence="4" type="ORF">POPTR_006G194700</name>
</gene>
<dbReference type="GO" id="GO:0008270">
    <property type="term" value="F:zinc ion binding"/>
    <property type="evidence" value="ECO:0007669"/>
    <property type="project" value="UniProtKB-KW"/>
</dbReference>
<feature type="region of interest" description="Disordered" evidence="2">
    <location>
        <begin position="289"/>
        <end position="324"/>
    </location>
</feature>
<feature type="domain" description="C2H2-type" evidence="3">
    <location>
        <begin position="38"/>
        <end position="65"/>
    </location>
</feature>
<feature type="region of interest" description="Disordered" evidence="2">
    <location>
        <begin position="50"/>
        <end position="69"/>
    </location>
</feature>
<dbReference type="Pfam" id="PF13912">
    <property type="entry name" value="zf-C2H2_6"/>
    <property type="match status" value="1"/>
</dbReference>